<dbReference type="HOGENOM" id="CLU_046006_18_0_2"/>
<proteinExistence type="predicted"/>
<dbReference type="InterPro" id="IPR037523">
    <property type="entry name" value="VOC_core"/>
</dbReference>
<dbReference type="EMBL" id="CP003117">
    <property type="protein sequence ID" value="AET64216.1"/>
    <property type="molecule type" value="Genomic_DNA"/>
</dbReference>
<dbReference type="AlphaFoldDB" id="G7WLB3"/>
<evidence type="ECO:0000259" key="1">
    <source>
        <dbReference type="PROSITE" id="PS51819"/>
    </source>
</evidence>
<dbReference type="PANTHER" id="PTHR36503:SF1">
    <property type="entry name" value="BLR2520 PROTEIN"/>
    <property type="match status" value="1"/>
</dbReference>
<dbReference type="Gene3D" id="3.10.180.10">
    <property type="entry name" value="2,3-Dihydroxybiphenyl 1,2-Dioxygenase, domain 1"/>
    <property type="match status" value="1"/>
</dbReference>
<evidence type="ECO:0000313" key="3">
    <source>
        <dbReference type="Proteomes" id="UP000005877"/>
    </source>
</evidence>
<dbReference type="SUPFAM" id="SSF54593">
    <property type="entry name" value="Glyoxalase/Bleomycin resistance protein/Dihydroxybiphenyl dioxygenase"/>
    <property type="match status" value="1"/>
</dbReference>
<dbReference type="Pfam" id="PF00903">
    <property type="entry name" value="Glyoxalase"/>
    <property type="match status" value="1"/>
</dbReference>
<protein>
    <submittedName>
        <fullName evidence="2">Glyoxalase family protein</fullName>
    </submittedName>
</protein>
<dbReference type="KEGG" id="mhi:Mhar_0844"/>
<reference evidence="2 3" key="1">
    <citation type="journal article" date="2012" name="PLoS ONE">
        <title>The genome characteristics and predicted function of methyl-group oxidation pathway in the obligate aceticlastic methanogens, Methanosaeta spp.</title>
        <authorList>
            <person name="Zhu J."/>
            <person name="Zheng H."/>
            <person name="Ai G."/>
            <person name="Zhang G."/>
            <person name="Liu D."/>
            <person name="Liu X."/>
            <person name="Dong X."/>
        </authorList>
    </citation>
    <scope>NUCLEOTIDE SEQUENCE [LARGE SCALE GENOMIC DNA]</scope>
    <source>
        <strain evidence="2 3">6Ac</strain>
    </source>
</reference>
<name>G7WLB3_METH6</name>
<dbReference type="PROSITE" id="PS51819">
    <property type="entry name" value="VOC"/>
    <property type="match status" value="1"/>
</dbReference>
<dbReference type="InterPro" id="IPR004360">
    <property type="entry name" value="Glyas_Fos-R_dOase_dom"/>
</dbReference>
<sequence>MVFGREKMEPRLNIVTLGVEDLERAVSFYKDGLGWPLSSISGGDYAIFKTSTGTALALFPRRLLAEDACVQDRGGFGGITLAQNVPSREEVDGALSQAVSAGGTLLKRASDTDWGGYSGYFADPDGHPWEVAYNPLFELRQGKLVLPD</sequence>
<organism evidence="2 3">
    <name type="scientific">Methanothrix harundinacea (strain 6Ac)</name>
    <name type="common">Methanosaeta harundinacea</name>
    <dbReference type="NCBI Taxonomy" id="1110509"/>
    <lineage>
        <taxon>Archaea</taxon>
        <taxon>Methanobacteriati</taxon>
        <taxon>Methanobacteriota</taxon>
        <taxon>Stenosarchaea group</taxon>
        <taxon>Methanomicrobia</taxon>
        <taxon>Methanotrichales</taxon>
        <taxon>Methanotrichaceae</taxon>
        <taxon>Methanothrix</taxon>
    </lineage>
</organism>
<keyword evidence="3" id="KW-1185">Reference proteome</keyword>
<feature type="domain" description="VOC" evidence="1">
    <location>
        <begin position="11"/>
        <end position="134"/>
    </location>
</feature>
<dbReference type="PATRIC" id="fig|1110509.7.peg.938"/>
<dbReference type="Proteomes" id="UP000005877">
    <property type="component" value="Chromosome"/>
</dbReference>
<dbReference type="InterPro" id="IPR029068">
    <property type="entry name" value="Glyas_Bleomycin-R_OHBP_Dase"/>
</dbReference>
<dbReference type="CDD" id="cd07251">
    <property type="entry name" value="VOC_like"/>
    <property type="match status" value="1"/>
</dbReference>
<dbReference type="STRING" id="1110509.Mhar_0844"/>
<gene>
    <name evidence="2" type="ordered locus">Mhar_0844</name>
</gene>
<evidence type="ECO:0000313" key="2">
    <source>
        <dbReference type="EMBL" id="AET64216.1"/>
    </source>
</evidence>
<dbReference type="PANTHER" id="PTHR36503">
    <property type="entry name" value="BLR2520 PROTEIN"/>
    <property type="match status" value="1"/>
</dbReference>
<accession>G7WLB3</accession>